<dbReference type="RefSeq" id="WP_348027174.1">
    <property type="nucleotide sequence ID" value="NZ_CP129113.1"/>
</dbReference>
<protein>
    <submittedName>
        <fullName evidence="5">Uncharacterized protein</fullName>
    </submittedName>
</protein>
<name>A0ABY9KU40_9BACI</name>
<proteinExistence type="inferred from homology"/>
<reference evidence="5" key="1">
    <citation type="submission" date="2023-06" db="EMBL/GenBank/DDBJ databases">
        <title>A Treasure from Seagulls: Isolation and Description of Aciduricobacillus qingdaonensis gen. nov., sp. nov., a Rare Obligately Uric Acid-utilizing Member in the Family Bacillaceae.</title>
        <authorList>
            <person name="Liu W."/>
            <person name="Wang B."/>
        </authorList>
    </citation>
    <scope>NUCLEOTIDE SEQUENCE</scope>
    <source>
        <strain evidence="5">44XB</strain>
    </source>
</reference>
<dbReference type="Pfam" id="PF26323">
    <property type="entry name" value="EsxC"/>
    <property type="match status" value="1"/>
</dbReference>
<evidence type="ECO:0000313" key="6">
    <source>
        <dbReference type="Proteomes" id="UP001180087"/>
    </source>
</evidence>
<evidence type="ECO:0000256" key="3">
    <source>
        <dbReference type="ARBA" id="ARBA00023026"/>
    </source>
</evidence>
<dbReference type="InterPro" id="IPR058928">
    <property type="entry name" value="EsxC"/>
</dbReference>
<keyword evidence="2" id="KW-0964">Secreted</keyword>
<keyword evidence="3" id="KW-0843">Virulence</keyword>
<evidence type="ECO:0000313" key="5">
    <source>
        <dbReference type="EMBL" id="WLV24296.1"/>
    </source>
</evidence>
<gene>
    <name evidence="5" type="ORF">QR721_11720</name>
</gene>
<comment type="similarity">
    <text evidence="4">Belongs to the EsxC family.</text>
</comment>
<sequence length="130" mass="15021">MWLFGGTEAERKRDEYKRLHGKLEDALTDHNKYIKDIQAAINGYQAAIPALSSDKIPSDDFEPKREEKTALLNKYFEYEKSKTSDLTNAKNTAYEKYLHYKRIAEEEARARHKAMMDKIESFIGGITGGR</sequence>
<evidence type="ECO:0000256" key="1">
    <source>
        <dbReference type="ARBA" id="ARBA00004613"/>
    </source>
</evidence>
<accession>A0ABY9KU40</accession>
<comment type="subcellular location">
    <subcellularLocation>
        <location evidence="1">Secreted</location>
    </subcellularLocation>
</comment>
<organism evidence="5 6">
    <name type="scientific">Aciduricibacillus chroicocephali</name>
    <dbReference type="NCBI Taxonomy" id="3054939"/>
    <lineage>
        <taxon>Bacteria</taxon>
        <taxon>Bacillati</taxon>
        <taxon>Bacillota</taxon>
        <taxon>Bacilli</taxon>
        <taxon>Bacillales</taxon>
        <taxon>Bacillaceae</taxon>
        <taxon>Aciduricibacillus</taxon>
    </lineage>
</organism>
<keyword evidence="6" id="KW-1185">Reference proteome</keyword>
<dbReference type="EMBL" id="CP129113">
    <property type="protein sequence ID" value="WLV24296.1"/>
    <property type="molecule type" value="Genomic_DNA"/>
</dbReference>
<dbReference type="Proteomes" id="UP001180087">
    <property type="component" value="Chromosome"/>
</dbReference>
<evidence type="ECO:0000256" key="2">
    <source>
        <dbReference type="ARBA" id="ARBA00022525"/>
    </source>
</evidence>
<evidence type="ECO:0000256" key="4">
    <source>
        <dbReference type="ARBA" id="ARBA00093779"/>
    </source>
</evidence>